<evidence type="ECO:0000256" key="5">
    <source>
        <dbReference type="ARBA" id="ARBA00023136"/>
    </source>
</evidence>
<keyword evidence="9" id="KW-1185">Reference proteome</keyword>
<dbReference type="SMART" id="SM01190">
    <property type="entry name" value="EMP24_GP25L"/>
    <property type="match status" value="1"/>
</dbReference>
<feature type="region of interest" description="Disordered" evidence="6">
    <location>
        <begin position="706"/>
        <end position="776"/>
    </location>
</feature>
<dbReference type="InterPro" id="IPR009038">
    <property type="entry name" value="GOLD_dom"/>
</dbReference>
<feature type="region of interest" description="Disordered" evidence="6">
    <location>
        <begin position="643"/>
        <end position="672"/>
    </location>
</feature>
<comment type="caution">
    <text evidence="8">The sequence shown here is derived from an EMBL/GenBank/DDBJ whole genome shotgun (WGS) entry which is preliminary data.</text>
</comment>
<dbReference type="PANTHER" id="PTHR24061">
    <property type="entry name" value="CALCIUM-SENSING RECEPTOR-RELATED"/>
    <property type="match status" value="1"/>
</dbReference>
<dbReference type="InterPro" id="IPR000068">
    <property type="entry name" value="GPCR_3_Ca_sens_rcpt-rel"/>
</dbReference>
<keyword evidence="2" id="KW-0812">Transmembrane</keyword>
<evidence type="ECO:0000256" key="3">
    <source>
        <dbReference type="ARBA" id="ARBA00022729"/>
    </source>
</evidence>
<evidence type="ECO:0000259" key="7">
    <source>
        <dbReference type="PROSITE" id="PS50866"/>
    </source>
</evidence>
<dbReference type="InterPro" id="IPR004073">
    <property type="entry name" value="GPCR_3_vmron_rcpt_2"/>
</dbReference>
<dbReference type="PANTHER" id="PTHR24061:SF411">
    <property type="entry name" value="VOMERONASAL 2, RECEPTOR 10-RELATED"/>
    <property type="match status" value="1"/>
</dbReference>
<dbReference type="Pfam" id="PF01105">
    <property type="entry name" value="EMP24_GP25L"/>
    <property type="match status" value="1"/>
</dbReference>
<dbReference type="SUPFAM" id="SSF53822">
    <property type="entry name" value="Periplasmic binding protein-like I"/>
    <property type="match status" value="1"/>
</dbReference>
<keyword evidence="5" id="KW-0472">Membrane</keyword>
<dbReference type="InterPro" id="IPR028082">
    <property type="entry name" value="Peripla_BP_I"/>
</dbReference>
<feature type="compositionally biased region" description="Polar residues" evidence="6">
    <location>
        <begin position="718"/>
        <end position="737"/>
    </location>
</feature>
<feature type="domain" description="GOLD" evidence="7">
    <location>
        <begin position="327"/>
        <end position="425"/>
    </location>
</feature>
<evidence type="ECO:0000313" key="9">
    <source>
        <dbReference type="Proteomes" id="UP001623349"/>
    </source>
</evidence>
<dbReference type="EMBL" id="BAAFST010000005">
    <property type="protein sequence ID" value="GAB1289972.1"/>
    <property type="molecule type" value="Genomic_DNA"/>
</dbReference>
<dbReference type="Proteomes" id="UP001623349">
    <property type="component" value="Unassembled WGS sequence"/>
</dbReference>
<comment type="subcellular location">
    <subcellularLocation>
        <location evidence="1">Membrane</location>
    </subcellularLocation>
</comment>
<gene>
    <name evidence="8" type="ORF">APTSU1_000520200</name>
</gene>
<sequence>MKKDLIVVWIKKSEDNDGDLRSDCGFLLLTMEEPIEDNFYNEVIDFRVFFGPFNPKLSDHEQFPYVYQVATKDTCLSHGMVSFMLHFKWTWVELVISDDDQSIQFLSDLREEMRSHGICLAFVNMIPETMQIYMTRAKIYDKQIMTSSAKVVIIYGEMHSTLEVSFRRWEYLGAQRIWITTSQWDVITNKNDFSLGFFHGTVTFAHHKGEIAKFRNFMQTMNTDKYPVNISESILGWDYFNCSVSKNSSKMDHFIFNNTLEWRALHKYDMALSEEGYNLYNAVYAVAHTYHDLILQQVESQKMAELKGLFTDCQQTAFYFHAGEREEKCIIEDIPSDTLITGTFKIQRWDIGRQDFLESAPGLGMFVTVTTYNDEVLLSKLYGAQGTFYFTSHSSGEHIICLESNSTQFVSFGGSKLRIHLDIRVGEHDLDAAIVQAKDKVNEVTFKLQHLIEQVEQILKEQDYQRDREENFRITSEDTNANVLCLFKILRKKNECMICDVPCQTVLLSKHTNSNIQTFFLGIDGLCKKYSQETSQISEFQEKHRKRLVAFYQQKISQLEESLRKSVLQIKQLQRQSQMDISFCHPTLHSLTESSSQSSRLSLAAPYEDTTRRILCRVDICIEDTEDQEEGKNLKTVEGIESMDIDLTSPARKPETAVGPSRISLISPPQDGRMGQCLLPGTPASQLDTQPCKYDKGYQFQVPPLQMPYKELSPPPASQLSSRATQGPSPSVSSSWTGPPRQPISISGLLQRQCTGSASPGRMDTEKMSPFLPSTPANLLNVASPWHVRAHR</sequence>
<dbReference type="Gene3D" id="3.40.50.2300">
    <property type="match status" value="2"/>
</dbReference>
<evidence type="ECO:0000256" key="2">
    <source>
        <dbReference type="ARBA" id="ARBA00022692"/>
    </source>
</evidence>
<reference evidence="8 9" key="1">
    <citation type="submission" date="2024-08" db="EMBL/GenBank/DDBJ databases">
        <title>The draft genome of Apodemus speciosus.</title>
        <authorList>
            <person name="Nabeshima K."/>
            <person name="Suzuki S."/>
            <person name="Onuma M."/>
        </authorList>
    </citation>
    <scope>NUCLEOTIDE SEQUENCE [LARGE SCALE GENOMIC DNA]</scope>
    <source>
        <strain evidence="8">IB14-021</strain>
    </source>
</reference>
<name>A0ABQ0ESU8_APOSI</name>
<evidence type="ECO:0000313" key="8">
    <source>
        <dbReference type="EMBL" id="GAB1289972.1"/>
    </source>
</evidence>
<protein>
    <submittedName>
        <fullName evidence="8">Vomeronasal 2, receptor 15</fullName>
    </submittedName>
</protein>
<dbReference type="PROSITE" id="PS50866">
    <property type="entry name" value="GOLD"/>
    <property type="match status" value="1"/>
</dbReference>
<evidence type="ECO:0000256" key="1">
    <source>
        <dbReference type="ARBA" id="ARBA00004370"/>
    </source>
</evidence>
<dbReference type="PRINTS" id="PR01535">
    <property type="entry name" value="VOMERONASL2R"/>
</dbReference>
<organism evidence="8 9">
    <name type="scientific">Apodemus speciosus</name>
    <name type="common">Large Japanese field mouse</name>
    <dbReference type="NCBI Taxonomy" id="105296"/>
    <lineage>
        <taxon>Eukaryota</taxon>
        <taxon>Metazoa</taxon>
        <taxon>Chordata</taxon>
        <taxon>Craniata</taxon>
        <taxon>Vertebrata</taxon>
        <taxon>Euteleostomi</taxon>
        <taxon>Mammalia</taxon>
        <taxon>Eutheria</taxon>
        <taxon>Euarchontoglires</taxon>
        <taxon>Glires</taxon>
        <taxon>Rodentia</taxon>
        <taxon>Myomorpha</taxon>
        <taxon>Muroidea</taxon>
        <taxon>Muridae</taxon>
        <taxon>Murinae</taxon>
        <taxon>Apodemus</taxon>
    </lineage>
</organism>
<proteinExistence type="predicted"/>
<evidence type="ECO:0000256" key="6">
    <source>
        <dbReference type="SAM" id="MobiDB-lite"/>
    </source>
</evidence>
<dbReference type="Pfam" id="PF01094">
    <property type="entry name" value="ANF_receptor"/>
    <property type="match status" value="1"/>
</dbReference>
<dbReference type="InterPro" id="IPR001828">
    <property type="entry name" value="ANF_lig-bd_rcpt"/>
</dbReference>
<keyword evidence="4" id="KW-1133">Transmembrane helix</keyword>
<keyword evidence="8" id="KW-0675">Receptor</keyword>
<accession>A0ABQ0ESU8</accession>
<feature type="compositionally biased region" description="Polar residues" evidence="6">
    <location>
        <begin position="744"/>
        <end position="758"/>
    </location>
</feature>
<evidence type="ECO:0000256" key="4">
    <source>
        <dbReference type="ARBA" id="ARBA00022989"/>
    </source>
</evidence>
<keyword evidence="3" id="KW-0732">Signal</keyword>